<evidence type="ECO:0000313" key="5">
    <source>
        <dbReference type="Proteomes" id="UP000011910"/>
    </source>
</evidence>
<dbReference type="STRING" id="1279009.ADICEAN_02059"/>
<accession>M7NWI0</accession>
<sequence>MKEAKRLFDCLHYQLAHFPLPDMLAGKEGGAWRSWSSQEVADTSLHLSTGLHALGLGPGDWSAEGRHKIAIISKNRPEWMVADLAIQQLGAVVVPLYPNISEQELQFVLADAGVQLAFVNDQDLYRKLQAQQSRLPALKAIYTFERVPGAPHWTDLLQEPDAPTRSFLSQQAARISEEDLASILYTSGTTGNPKGVMLSHRNIMSDVEGCNPLVREVGIQGKRALSFLPLNHAFERVATYIYILNGTAIYYAESMETIGDNLREARPVIFTTVPRLLEKVYERIMAKGAELKGPKKWLFDWSIGLAKKFEINQHMGGSYQTQLALANKLVFSKWREALGGEVKAVIVGAAACPVKLQKIFTAARVVIMEGYGLTEAAPIISGNRYGEKNRKFGTVGPPLHNVEVRIALDGEVLCKGPMVMMGYYKRPDLTAGVISEGWLYTGDIGELIEGKFLKITDRKKEMFKTSGGKYVAPQAVEVKLQESRWIEQIMVVGPNRKYVGALIVPAFLLLKEWYADQGQEYPGDAAASRDPRVEALIKKAVIHLNEGLNPVEQVKQFTLLPGEWTVAAGELTPTLKLRRKVIAEHYQQEIDSMYLGS</sequence>
<dbReference type="GO" id="GO:0005524">
    <property type="term" value="F:ATP binding"/>
    <property type="evidence" value="ECO:0007669"/>
    <property type="project" value="UniProtKB-KW"/>
</dbReference>
<dbReference type="InterPro" id="IPR000873">
    <property type="entry name" value="AMP-dep_synth/lig_dom"/>
</dbReference>
<dbReference type="AlphaFoldDB" id="M7NWI0"/>
<dbReference type="PROSITE" id="PS00455">
    <property type="entry name" value="AMP_BINDING"/>
    <property type="match status" value="1"/>
</dbReference>
<dbReference type="RefSeq" id="WP_009195452.1">
    <property type="nucleotide sequence ID" value="NZ_AODQ01000045.1"/>
</dbReference>
<dbReference type="CDD" id="cd05907">
    <property type="entry name" value="VL_LC_FACS_like"/>
    <property type="match status" value="1"/>
</dbReference>
<dbReference type="EMBL" id="AODQ01000045">
    <property type="protein sequence ID" value="EMR02784.1"/>
    <property type="molecule type" value="Genomic_DNA"/>
</dbReference>
<keyword evidence="5" id="KW-1185">Reference proteome</keyword>
<dbReference type="SUPFAM" id="SSF56801">
    <property type="entry name" value="Acetyl-CoA synthetase-like"/>
    <property type="match status" value="1"/>
</dbReference>
<dbReference type="InterPro" id="IPR020845">
    <property type="entry name" value="AMP-binding_CS"/>
</dbReference>
<feature type="domain" description="AMP-dependent synthetase/ligase" evidence="3">
    <location>
        <begin position="30"/>
        <end position="424"/>
    </location>
</feature>
<organism evidence="4 5">
    <name type="scientific">Cesiribacter andamanensis AMV16</name>
    <dbReference type="NCBI Taxonomy" id="1279009"/>
    <lineage>
        <taxon>Bacteria</taxon>
        <taxon>Pseudomonadati</taxon>
        <taxon>Bacteroidota</taxon>
        <taxon>Cytophagia</taxon>
        <taxon>Cytophagales</taxon>
        <taxon>Cesiribacteraceae</taxon>
        <taxon>Cesiribacter</taxon>
    </lineage>
</organism>
<dbReference type="Proteomes" id="UP000011910">
    <property type="component" value="Unassembled WGS sequence"/>
</dbReference>
<keyword evidence="4" id="KW-0436">Ligase</keyword>
<dbReference type="PANTHER" id="PTHR43272:SF33">
    <property type="entry name" value="AMP-BINDING DOMAIN-CONTAINING PROTEIN-RELATED"/>
    <property type="match status" value="1"/>
</dbReference>
<evidence type="ECO:0000259" key="3">
    <source>
        <dbReference type="Pfam" id="PF00501"/>
    </source>
</evidence>
<name>M7NWI0_9BACT</name>
<keyword evidence="1" id="KW-0547">Nucleotide-binding</keyword>
<evidence type="ECO:0000313" key="4">
    <source>
        <dbReference type="EMBL" id="EMR02784.1"/>
    </source>
</evidence>
<comment type="caution">
    <text evidence="4">The sequence shown here is derived from an EMBL/GenBank/DDBJ whole genome shotgun (WGS) entry which is preliminary data.</text>
</comment>
<dbReference type="GO" id="GO:0004467">
    <property type="term" value="F:long-chain fatty acid-CoA ligase activity"/>
    <property type="evidence" value="ECO:0007669"/>
    <property type="project" value="UniProtKB-EC"/>
</dbReference>
<dbReference type="PRINTS" id="PR00154">
    <property type="entry name" value="AMPBINDING"/>
</dbReference>
<gene>
    <name evidence="4" type="ORF">ADICEAN_02059</name>
</gene>
<evidence type="ECO:0000256" key="2">
    <source>
        <dbReference type="ARBA" id="ARBA00022840"/>
    </source>
</evidence>
<dbReference type="Pfam" id="PF00501">
    <property type="entry name" value="AMP-binding"/>
    <property type="match status" value="1"/>
</dbReference>
<proteinExistence type="predicted"/>
<reference evidence="4 5" key="1">
    <citation type="journal article" date="2013" name="Genome Announc.">
        <title>Draft Genome Sequence of Cesiribacter andamanensis Strain AMV16T, Isolated from a Soil Sample from a Mud Volcano in the Andaman Islands, India.</title>
        <authorList>
            <person name="Shivaji S."/>
            <person name="Ara S."/>
            <person name="Begum Z."/>
            <person name="Srinivas T.N."/>
            <person name="Singh A."/>
            <person name="Kumar Pinnaka A."/>
        </authorList>
    </citation>
    <scope>NUCLEOTIDE SEQUENCE [LARGE SCALE GENOMIC DNA]</scope>
    <source>
        <strain evidence="4 5">AMV16</strain>
    </source>
</reference>
<dbReference type="PATRIC" id="fig|1279009.4.peg.2087"/>
<dbReference type="EC" id="6.2.1.3" evidence="4"/>
<dbReference type="InterPro" id="IPR020459">
    <property type="entry name" value="AMP-binding"/>
</dbReference>
<protein>
    <submittedName>
        <fullName evidence="4">Long-chain-fatty-acid--CoA ligase FadD15</fullName>
        <ecNumber evidence="4">6.2.1.3</ecNumber>
    </submittedName>
</protein>
<dbReference type="eggNOG" id="COG1022">
    <property type="taxonomic scope" value="Bacteria"/>
</dbReference>
<dbReference type="Pfam" id="PF23562">
    <property type="entry name" value="AMP-binding_C_3"/>
    <property type="match status" value="1"/>
</dbReference>
<evidence type="ECO:0000256" key="1">
    <source>
        <dbReference type="ARBA" id="ARBA00022741"/>
    </source>
</evidence>
<dbReference type="PANTHER" id="PTHR43272">
    <property type="entry name" value="LONG-CHAIN-FATTY-ACID--COA LIGASE"/>
    <property type="match status" value="1"/>
</dbReference>
<dbReference type="Gene3D" id="3.40.50.12780">
    <property type="entry name" value="N-terminal domain of ligase-like"/>
    <property type="match status" value="1"/>
</dbReference>
<keyword evidence="2" id="KW-0067">ATP-binding</keyword>
<dbReference type="GO" id="GO:0016020">
    <property type="term" value="C:membrane"/>
    <property type="evidence" value="ECO:0007669"/>
    <property type="project" value="TreeGrafter"/>
</dbReference>
<dbReference type="InterPro" id="IPR042099">
    <property type="entry name" value="ANL_N_sf"/>
</dbReference>